<dbReference type="EMBL" id="JADBEO010000006">
    <property type="protein sequence ID" value="MDR4305779.1"/>
    <property type="molecule type" value="Genomic_DNA"/>
</dbReference>
<evidence type="ECO:0000313" key="2">
    <source>
        <dbReference type="Proteomes" id="UP001181622"/>
    </source>
</evidence>
<organism evidence="1 2">
    <name type="scientific">Chelatococcus sambhunathii</name>
    <dbReference type="NCBI Taxonomy" id="363953"/>
    <lineage>
        <taxon>Bacteria</taxon>
        <taxon>Pseudomonadati</taxon>
        <taxon>Pseudomonadota</taxon>
        <taxon>Alphaproteobacteria</taxon>
        <taxon>Hyphomicrobiales</taxon>
        <taxon>Chelatococcaceae</taxon>
        <taxon>Chelatococcus</taxon>
    </lineage>
</organism>
<name>A0ABU1DCL1_9HYPH</name>
<accession>A0ABU1DCL1</accession>
<proteinExistence type="predicted"/>
<evidence type="ECO:0008006" key="3">
    <source>
        <dbReference type="Google" id="ProtNLM"/>
    </source>
</evidence>
<dbReference type="Proteomes" id="UP001181622">
    <property type="component" value="Unassembled WGS sequence"/>
</dbReference>
<comment type="caution">
    <text evidence="1">The sequence shown here is derived from an EMBL/GenBank/DDBJ whole genome shotgun (WGS) entry which is preliminary data.</text>
</comment>
<gene>
    <name evidence="1" type="ORF">IHQ68_03960</name>
</gene>
<dbReference type="InterPro" id="IPR027417">
    <property type="entry name" value="P-loop_NTPase"/>
</dbReference>
<dbReference type="RefSeq" id="WP_309389069.1">
    <property type="nucleotide sequence ID" value="NZ_JADBEO010000006.1"/>
</dbReference>
<keyword evidence="2" id="KW-1185">Reference proteome</keyword>
<reference evidence="1" key="1">
    <citation type="submission" date="2020-10" db="EMBL/GenBank/DDBJ databases">
        <authorList>
            <person name="Abbas A."/>
            <person name="Razzaq R."/>
            <person name="Waqas M."/>
            <person name="Abbas N."/>
            <person name="Nielsen T.K."/>
            <person name="Hansen L.H."/>
            <person name="Hussain S."/>
            <person name="Shahid M."/>
        </authorList>
    </citation>
    <scope>NUCLEOTIDE SEQUENCE</scope>
    <source>
        <strain evidence="1">S14</strain>
    </source>
</reference>
<evidence type="ECO:0000313" key="1">
    <source>
        <dbReference type="EMBL" id="MDR4305779.1"/>
    </source>
</evidence>
<protein>
    <recommendedName>
        <fullName evidence="3">Sulfotransferase family</fullName>
    </recommendedName>
</protein>
<dbReference type="SUPFAM" id="SSF52540">
    <property type="entry name" value="P-loop containing nucleoside triphosphate hydrolases"/>
    <property type="match status" value="1"/>
</dbReference>
<sequence length="353" mass="40282">MTEGRRPTAYIHVGPYKTGSSSLKHFIRGNLATLDACGLFFPMLRDETGKPARNHMELATCNEIRPDGELKAKAQLWPEIDEVAKRAEKNILLSSEMFSRSLADPQALDRVLAFFDLRGYRVVVLAYVRDQPAWLNSWYVHSQRRFAGLMTFDEFVEEADRRGRGEPLRYLKTYIDEPRVELEAIPFERAAAAGLEDDFIRRCGIPADAPLVRTSLRNPNAGVKSVFAAQEVMRRIGGEGLQDLPGFAPVCNGFKRRYVRLGWEATPHVALTEENVARIRARYAESNEAFAQRFFAMSWAELCPPKPFRASVFDPSEASWWERRKIERLVRETAQKFEQLRQASKAARRAKVA</sequence>